<evidence type="ECO:0000313" key="2">
    <source>
        <dbReference type="EMBL" id="VDM85985.1"/>
    </source>
</evidence>
<reference evidence="2 3" key="1">
    <citation type="submission" date="2018-11" db="EMBL/GenBank/DDBJ databases">
        <authorList>
            <consortium name="Pathogen Informatics"/>
        </authorList>
    </citation>
    <scope>NUCLEOTIDE SEQUENCE [LARGE SCALE GENOMIC DNA]</scope>
</reference>
<dbReference type="OrthoDB" id="313446at2759"/>
<feature type="non-terminal residue" evidence="2">
    <location>
        <position position="1"/>
    </location>
</feature>
<proteinExistence type="predicted"/>
<feature type="compositionally biased region" description="Basic and acidic residues" evidence="1">
    <location>
        <begin position="8"/>
        <end position="33"/>
    </location>
</feature>
<organism evidence="2 3">
    <name type="scientific">Strongylus vulgaris</name>
    <name type="common">Blood worm</name>
    <dbReference type="NCBI Taxonomy" id="40348"/>
    <lineage>
        <taxon>Eukaryota</taxon>
        <taxon>Metazoa</taxon>
        <taxon>Ecdysozoa</taxon>
        <taxon>Nematoda</taxon>
        <taxon>Chromadorea</taxon>
        <taxon>Rhabditida</taxon>
        <taxon>Rhabditina</taxon>
        <taxon>Rhabditomorpha</taxon>
        <taxon>Strongyloidea</taxon>
        <taxon>Strongylidae</taxon>
        <taxon>Strongylus</taxon>
    </lineage>
</organism>
<dbReference type="Proteomes" id="UP000270094">
    <property type="component" value="Unassembled WGS sequence"/>
</dbReference>
<evidence type="ECO:0000313" key="3">
    <source>
        <dbReference type="Proteomes" id="UP000270094"/>
    </source>
</evidence>
<sequence length="132" mass="14702">STIPTPAPRREILDDDTSKETPKKVRDSKRDEEPGPEPIEDEEMLPPIITKKPTKITAPKLIQKIDSIIEQESPRQNLPLHYILPVKEARVTNVPRSTYAFLANVKFPGIFDRGGDPPTLVDVSAGTLPNRA</sequence>
<keyword evidence="3" id="KW-1185">Reference proteome</keyword>
<dbReference type="EMBL" id="UYYB01148200">
    <property type="protein sequence ID" value="VDM85985.1"/>
    <property type="molecule type" value="Genomic_DNA"/>
</dbReference>
<feature type="region of interest" description="Disordered" evidence="1">
    <location>
        <begin position="1"/>
        <end position="46"/>
    </location>
</feature>
<gene>
    <name evidence="2" type="ORF">SVUK_LOCUS20983</name>
</gene>
<accession>A0A3P7LUL9</accession>
<feature type="compositionally biased region" description="Acidic residues" evidence="1">
    <location>
        <begin position="34"/>
        <end position="44"/>
    </location>
</feature>
<dbReference type="AlphaFoldDB" id="A0A3P7LUL9"/>
<name>A0A3P7LUL9_STRVU</name>
<evidence type="ECO:0000256" key="1">
    <source>
        <dbReference type="SAM" id="MobiDB-lite"/>
    </source>
</evidence>
<feature type="non-terminal residue" evidence="2">
    <location>
        <position position="132"/>
    </location>
</feature>
<protein>
    <submittedName>
        <fullName evidence="2">Uncharacterized protein</fullName>
    </submittedName>
</protein>